<evidence type="ECO:0000313" key="5">
    <source>
        <dbReference type="Proteomes" id="UP001497623"/>
    </source>
</evidence>
<comment type="caution">
    <text evidence="4">The sequence shown here is derived from an EMBL/GenBank/DDBJ whole genome shotgun (WGS) entry which is preliminary data.</text>
</comment>
<feature type="coiled-coil region" evidence="1">
    <location>
        <begin position="293"/>
        <end position="320"/>
    </location>
</feature>
<dbReference type="PANTHER" id="PTHR46520">
    <property type="entry name" value="SERINE BETA-LACTAMASE-LIKE PROTEIN LACTB, MITOCHONDRIAL"/>
    <property type="match status" value="1"/>
</dbReference>
<dbReference type="Proteomes" id="UP001497623">
    <property type="component" value="Unassembled WGS sequence"/>
</dbReference>
<evidence type="ECO:0000313" key="4">
    <source>
        <dbReference type="EMBL" id="CAL4096312.1"/>
    </source>
</evidence>
<sequence length="617" mass="69449">MRYSRIISKFKDPKECLSLQGNQLLFQQQQHSQNFSNGFYKSNKSDESFCRIKENKWQYNWHSSDSTSIGIKIFAGLATAGAIFTLNSALCDSSEEEESISMDTEKDLDRCTNINVLPSKHNAVNYARNLLSGKMVETGSPGLVVAVSVNGKTVYTEGFGYADVENRVPCTPQTVLRIASISKSMTMTAVAKLLEEGTLDLDAPVHKYVPYFPVKTYDGKEVTITTRQLCSHMSGIRHYKLKDPNQKIDDIANRNDTDNKKDNESPGNVENNKKLLEENNKLSKDIGESKLDINRKEDDSNQKEDILKDQRKNLRRLLNKNGFRTIHGKKKKEPVEEDEFDLKEYYIKEHFESVQEACKIFQADELFFEPGHGYKYTTYGWTLVSAVVEGASGKPFSKVISKLFHDLGLENTYLDKNKPIIYKRGKNYIRDKKTSKMVNAPYVDNSYKWAGGGFLSTVGDLTKFGNAMLYAKQYKESDKNDPACPPGYLKSSTMTEIWSPVSGSKMDWDQDGFYGLGWGVVPKKYEYGCGRRVRHYVSHTGGAVGASSVLLVMPLEDLESSEDSHQGSLPQGVVVAIIANMGSVGLNKVALQIANAFETSNKDKQNKNKFNYKTYDL</sequence>
<dbReference type="SUPFAM" id="SSF56601">
    <property type="entry name" value="beta-lactamase/transpeptidase-like"/>
    <property type="match status" value="1"/>
</dbReference>
<feature type="domain" description="Beta-lactamase-related" evidence="3">
    <location>
        <begin position="346"/>
        <end position="580"/>
    </location>
</feature>
<evidence type="ECO:0000256" key="2">
    <source>
        <dbReference type="SAM" id="MobiDB-lite"/>
    </source>
</evidence>
<dbReference type="InterPro" id="IPR012338">
    <property type="entry name" value="Beta-lactam/transpept-like"/>
</dbReference>
<dbReference type="Gene3D" id="3.40.710.10">
    <property type="entry name" value="DD-peptidase/beta-lactamase superfamily"/>
    <property type="match status" value="2"/>
</dbReference>
<feature type="compositionally biased region" description="Basic and acidic residues" evidence="2">
    <location>
        <begin position="271"/>
        <end position="281"/>
    </location>
</feature>
<keyword evidence="5" id="KW-1185">Reference proteome</keyword>
<dbReference type="InterPro" id="IPR001466">
    <property type="entry name" value="Beta-lactam-related"/>
</dbReference>
<dbReference type="GO" id="GO:0005739">
    <property type="term" value="C:mitochondrion"/>
    <property type="evidence" value="ECO:0007669"/>
    <property type="project" value="TreeGrafter"/>
</dbReference>
<dbReference type="GO" id="GO:0019216">
    <property type="term" value="P:regulation of lipid metabolic process"/>
    <property type="evidence" value="ECO:0007669"/>
    <property type="project" value="TreeGrafter"/>
</dbReference>
<evidence type="ECO:0000256" key="1">
    <source>
        <dbReference type="SAM" id="Coils"/>
    </source>
</evidence>
<dbReference type="PANTHER" id="PTHR46520:SF1">
    <property type="entry name" value="SERINE BETA-LACTAMASE-LIKE PROTEIN LACTB, MITOCHONDRIAL"/>
    <property type="match status" value="1"/>
</dbReference>
<dbReference type="InterPro" id="IPR052794">
    <property type="entry name" value="Mito_Ser_Protease_LACTB"/>
</dbReference>
<dbReference type="GO" id="GO:0008233">
    <property type="term" value="F:peptidase activity"/>
    <property type="evidence" value="ECO:0007669"/>
    <property type="project" value="TreeGrafter"/>
</dbReference>
<proteinExistence type="predicted"/>
<dbReference type="GO" id="GO:0006508">
    <property type="term" value="P:proteolysis"/>
    <property type="evidence" value="ECO:0007669"/>
    <property type="project" value="TreeGrafter"/>
</dbReference>
<organism evidence="4 5">
    <name type="scientific">Meganyctiphanes norvegica</name>
    <name type="common">Northern krill</name>
    <name type="synonym">Thysanopoda norvegica</name>
    <dbReference type="NCBI Taxonomy" id="48144"/>
    <lineage>
        <taxon>Eukaryota</taxon>
        <taxon>Metazoa</taxon>
        <taxon>Ecdysozoa</taxon>
        <taxon>Arthropoda</taxon>
        <taxon>Crustacea</taxon>
        <taxon>Multicrustacea</taxon>
        <taxon>Malacostraca</taxon>
        <taxon>Eumalacostraca</taxon>
        <taxon>Eucarida</taxon>
        <taxon>Euphausiacea</taxon>
        <taxon>Euphausiidae</taxon>
        <taxon>Meganyctiphanes</taxon>
    </lineage>
</organism>
<keyword evidence="1" id="KW-0175">Coiled coil</keyword>
<accession>A0AAV2QVE3</accession>
<evidence type="ECO:0000259" key="3">
    <source>
        <dbReference type="Pfam" id="PF00144"/>
    </source>
</evidence>
<dbReference type="Pfam" id="PF00144">
    <property type="entry name" value="Beta-lactamase"/>
    <property type="match status" value="2"/>
</dbReference>
<name>A0AAV2QVE3_MEGNR</name>
<reference evidence="4 5" key="1">
    <citation type="submission" date="2024-05" db="EMBL/GenBank/DDBJ databases">
        <authorList>
            <person name="Wallberg A."/>
        </authorList>
    </citation>
    <scope>NUCLEOTIDE SEQUENCE [LARGE SCALE GENOMIC DNA]</scope>
</reference>
<dbReference type="AlphaFoldDB" id="A0AAV2QVE3"/>
<dbReference type="EMBL" id="CAXKWB010009932">
    <property type="protein sequence ID" value="CAL4096312.1"/>
    <property type="molecule type" value="Genomic_DNA"/>
</dbReference>
<feature type="non-terminal residue" evidence="4">
    <location>
        <position position="617"/>
    </location>
</feature>
<gene>
    <name evidence="4" type="ORF">MNOR_LOCUS15694</name>
</gene>
<feature type="compositionally biased region" description="Basic and acidic residues" evidence="2">
    <location>
        <begin position="247"/>
        <end position="264"/>
    </location>
</feature>
<feature type="domain" description="Beta-lactamase-related" evidence="3">
    <location>
        <begin position="128"/>
        <end position="243"/>
    </location>
</feature>
<feature type="region of interest" description="Disordered" evidence="2">
    <location>
        <begin position="247"/>
        <end position="281"/>
    </location>
</feature>
<protein>
    <recommendedName>
        <fullName evidence="3">Beta-lactamase-related domain-containing protein</fullName>
    </recommendedName>
</protein>